<reference evidence="7" key="2">
    <citation type="submission" date="2020-09" db="EMBL/GenBank/DDBJ databases">
        <authorList>
            <person name="Sun Q."/>
            <person name="Kim S."/>
        </authorList>
    </citation>
    <scope>NUCLEOTIDE SEQUENCE</scope>
    <source>
        <strain evidence="7">KCTC 32513</strain>
    </source>
</reference>
<dbReference type="PANTHER" id="PTHR30250">
    <property type="entry name" value="PST FAMILY PREDICTED COLANIC ACID TRANSPORTER"/>
    <property type="match status" value="1"/>
</dbReference>
<evidence type="ECO:0000256" key="1">
    <source>
        <dbReference type="ARBA" id="ARBA00004651"/>
    </source>
</evidence>
<evidence type="ECO:0000313" key="7">
    <source>
        <dbReference type="EMBL" id="GHA92461.1"/>
    </source>
</evidence>
<feature type="transmembrane region" description="Helical" evidence="6">
    <location>
        <begin position="12"/>
        <end position="33"/>
    </location>
</feature>
<dbReference type="Proteomes" id="UP000634004">
    <property type="component" value="Unassembled WGS sequence"/>
</dbReference>
<sequence length="495" mass="53475">MKLAQNSLGRTLLAYLPVNLANVVVSFGLIVVLTRLLSPEEFGRYAIAMITLQFVHMGAFTWLEAAMARFQARAEKDADVASHLRTLYVLAAGLGALLVALFLAIIYVLPLSRELQTVLAFAIGSAGLQVLFNLGMEAHRAAHRVIRYSLTYSSQTLLSFTIGIALVVLTPLRESGPFLGIILGLLVVLMFDLPSMLRRQKGGQFETARTKRYAAYGLPICMSLLLGYTLNSSDVYIIAAVMGEASAGQYNAGYNLANRSLEILFVWISMAMTPAAVTAFEKTGTKASQEIMRNYGASLLFLAMPAAVGIALVSKDAGFILGESVRDQAVIVMPFIAFAGLINGIVTYYVQRAFMLSGQTKDIVWLMVPPVALNIALNIILIPKFGLMGAVASTIVGYLMALVLSVLMARRHYPLPLPIRAAAEIAFACGVMAIAVSALPLDQFDPGFLTLTIKGSVGALTYVLTCYIINAAECRTMIGEALSRLRRRPVIEATK</sequence>
<evidence type="ECO:0000256" key="6">
    <source>
        <dbReference type="SAM" id="Phobius"/>
    </source>
</evidence>
<dbReference type="AlphaFoldDB" id="A0A8J3CRX5"/>
<evidence type="ECO:0000256" key="4">
    <source>
        <dbReference type="ARBA" id="ARBA00022989"/>
    </source>
</evidence>
<feature type="transmembrane region" description="Helical" evidence="6">
    <location>
        <begin position="175"/>
        <end position="193"/>
    </location>
</feature>
<evidence type="ECO:0000256" key="2">
    <source>
        <dbReference type="ARBA" id="ARBA00022475"/>
    </source>
</evidence>
<organism evidence="7 8">
    <name type="scientific">Algimonas arctica</name>
    <dbReference type="NCBI Taxonomy" id="1479486"/>
    <lineage>
        <taxon>Bacteria</taxon>
        <taxon>Pseudomonadati</taxon>
        <taxon>Pseudomonadota</taxon>
        <taxon>Alphaproteobacteria</taxon>
        <taxon>Maricaulales</taxon>
        <taxon>Robiginitomaculaceae</taxon>
        <taxon>Algimonas</taxon>
    </lineage>
</organism>
<dbReference type="InterPro" id="IPR050833">
    <property type="entry name" value="Poly_Biosynth_Transport"/>
</dbReference>
<feature type="transmembrane region" description="Helical" evidence="6">
    <location>
        <begin position="363"/>
        <end position="381"/>
    </location>
</feature>
<feature type="transmembrane region" description="Helical" evidence="6">
    <location>
        <begin position="263"/>
        <end position="280"/>
    </location>
</feature>
<keyword evidence="2" id="KW-1003">Cell membrane</keyword>
<proteinExistence type="predicted"/>
<feature type="transmembrane region" description="Helical" evidence="6">
    <location>
        <begin position="115"/>
        <end position="136"/>
    </location>
</feature>
<feature type="transmembrane region" description="Helical" evidence="6">
    <location>
        <begin position="292"/>
        <end position="311"/>
    </location>
</feature>
<feature type="transmembrane region" description="Helical" evidence="6">
    <location>
        <begin position="213"/>
        <end position="230"/>
    </location>
</feature>
<feature type="transmembrane region" description="Helical" evidence="6">
    <location>
        <begin position="421"/>
        <end position="439"/>
    </location>
</feature>
<protein>
    <submittedName>
        <fullName evidence="7">Polysaccharide biosynthesis protein</fullName>
    </submittedName>
</protein>
<keyword evidence="8" id="KW-1185">Reference proteome</keyword>
<evidence type="ECO:0000256" key="3">
    <source>
        <dbReference type="ARBA" id="ARBA00022692"/>
    </source>
</evidence>
<evidence type="ECO:0000313" key="8">
    <source>
        <dbReference type="Proteomes" id="UP000634004"/>
    </source>
</evidence>
<dbReference type="EMBL" id="BMZH01000005">
    <property type="protein sequence ID" value="GHA92461.1"/>
    <property type="molecule type" value="Genomic_DNA"/>
</dbReference>
<feature type="transmembrane region" description="Helical" evidence="6">
    <location>
        <begin position="87"/>
        <end position="109"/>
    </location>
</feature>
<dbReference type="RefSeq" id="WP_189496923.1">
    <property type="nucleotide sequence ID" value="NZ_BMZH01000005.1"/>
</dbReference>
<name>A0A8J3CRX5_9PROT</name>
<comment type="subcellular location">
    <subcellularLocation>
        <location evidence="1">Cell membrane</location>
        <topology evidence="1">Multi-pass membrane protein</topology>
    </subcellularLocation>
</comment>
<evidence type="ECO:0000256" key="5">
    <source>
        <dbReference type="ARBA" id="ARBA00023136"/>
    </source>
</evidence>
<comment type="caution">
    <text evidence="7">The sequence shown here is derived from an EMBL/GenBank/DDBJ whole genome shotgun (WGS) entry which is preliminary data.</text>
</comment>
<dbReference type="PANTHER" id="PTHR30250:SF11">
    <property type="entry name" value="O-ANTIGEN TRANSPORTER-RELATED"/>
    <property type="match status" value="1"/>
</dbReference>
<keyword evidence="4 6" id="KW-1133">Transmembrane helix</keyword>
<feature type="transmembrane region" description="Helical" evidence="6">
    <location>
        <begin position="148"/>
        <end position="169"/>
    </location>
</feature>
<feature type="transmembrane region" description="Helical" evidence="6">
    <location>
        <begin position="459"/>
        <end position="478"/>
    </location>
</feature>
<reference evidence="7" key="1">
    <citation type="journal article" date="2014" name="Int. J. Syst. Evol. Microbiol.">
        <title>Complete genome sequence of Corynebacterium casei LMG S-19264T (=DSM 44701T), isolated from a smear-ripened cheese.</title>
        <authorList>
            <consortium name="US DOE Joint Genome Institute (JGI-PGF)"/>
            <person name="Walter F."/>
            <person name="Albersmeier A."/>
            <person name="Kalinowski J."/>
            <person name="Ruckert C."/>
        </authorList>
    </citation>
    <scope>NUCLEOTIDE SEQUENCE</scope>
    <source>
        <strain evidence="7">KCTC 32513</strain>
    </source>
</reference>
<accession>A0A8J3CRX5</accession>
<feature type="transmembrane region" description="Helical" evidence="6">
    <location>
        <begin position="331"/>
        <end position="351"/>
    </location>
</feature>
<feature type="transmembrane region" description="Helical" evidence="6">
    <location>
        <begin position="387"/>
        <end position="409"/>
    </location>
</feature>
<feature type="transmembrane region" description="Helical" evidence="6">
    <location>
        <begin position="45"/>
        <end position="66"/>
    </location>
</feature>
<keyword evidence="5 6" id="KW-0472">Membrane</keyword>
<keyword evidence="3 6" id="KW-0812">Transmembrane</keyword>
<dbReference type="Pfam" id="PF13440">
    <property type="entry name" value="Polysacc_synt_3"/>
    <property type="match status" value="1"/>
</dbReference>
<dbReference type="GO" id="GO:0005886">
    <property type="term" value="C:plasma membrane"/>
    <property type="evidence" value="ECO:0007669"/>
    <property type="project" value="UniProtKB-SubCell"/>
</dbReference>
<gene>
    <name evidence="7" type="primary">hfsF</name>
    <name evidence="7" type="ORF">GCM10009069_14350</name>
</gene>